<dbReference type="EMBL" id="SJPP01000001">
    <property type="protein sequence ID" value="TWU14765.1"/>
    <property type="molecule type" value="Genomic_DNA"/>
</dbReference>
<reference evidence="3 4" key="1">
    <citation type="submission" date="2019-02" db="EMBL/GenBank/DDBJ databases">
        <title>Deep-cultivation of Planctomycetes and their phenomic and genomic characterization uncovers novel biology.</title>
        <authorList>
            <person name="Wiegand S."/>
            <person name="Jogler M."/>
            <person name="Boedeker C."/>
            <person name="Pinto D."/>
            <person name="Vollmers J."/>
            <person name="Rivas-Marin E."/>
            <person name="Kohn T."/>
            <person name="Peeters S.H."/>
            <person name="Heuer A."/>
            <person name="Rast P."/>
            <person name="Oberbeckmann S."/>
            <person name="Bunk B."/>
            <person name="Jeske O."/>
            <person name="Meyerdierks A."/>
            <person name="Storesund J.E."/>
            <person name="Kallscheuer N."/>
            <person name="Luecker S."/>
            <person name="Lage O.M."/>
            <person name="Pohl T."/>
            <person name="Merkel B.J."/>
            <person name="Hornburger P."/>
            <person name="Mueller R.-W."/>
            <person name="Bruemmer F."/>
            <person name="Labrenz M."/>
            <person name="Spormann A.M."/>
            <person name="Op Den Camp H."/>
            <person name="Overmann J."/>
            <person name="Amann R."/>
            <person name="Jetten M.S.M."/>
            <person name="Mascher T."/>
            <person name="Medema M.H."/>
            <person name="Devos D.P."/>
            <person name="Kaster A.-K."/>
            <person name="Ovreas L."/>
            <person name="Rohde M."/>
            <person name="Galperin M.Y."/>
            <person name="Jogler C."/>
        </authorList>
    </citation>
    <scope>NUCLEOTIDE SEQUENCE [LARGE SCALE GENOMIC DNA]</scope>
    <source>
        <strain evidence="3 4">CA54</strain>
    </source>
</reference>
<dbReference type="AlphaFoldDB" id="A0A5C6BS37"/>
<name>A0A5C6BS37_9PLAN</name>
<dbReference type="OrthoDB" id="9784339at2"/>
<sequence length="143" mass="15601">MSETEPLRVLFVCVENSNRSQMAEAFARMHGGPQIEAHSAGSRPSGKVNPKAVAAMRESGYDLSKHASESLDAVAGLRFAAAVTMGCGDACPHVAAGRREDWDIPDPREMPPEEFREVRDLIEQKVKTLLQTVHTGDNRDSGR</sequence>
<evidence type="ECO:0000313" key="3">
    <source>
        <dbReference type="EMBL" id="TWU14765.1"/>
    </source>
</evidence>
<dbReference type="Pfam" id="PF01451">
    <property type="entry name" value="LMWPc"/>
    <property type="match status" value="1"/>
</dbReference>
<dbReference type="RefSeq" id="WP_146372038.1">
    <property type="nucleotide sequence ID" value="NZ_SJPP01000001.1"/>
</dbReference>
<evidence type="ECO:0000256" key="1">
    <source>
        <dbReference type="ARBA" id="ARBA00022849"/>
    </source>
</evidence>
<dbReference type="EC" id="2.8.4.2" evidence="3"/>
<keyword evidence="1" id="KW-0059">Arsenical resistance</keyword>
<dbReference type="CDD" id="cd16345">
    <property type="entry name" value="LMWP_ArsC"/>
    <property type="match status" value="1"/>
</dbReference>
<dbReference type="Proteomes" id="UP000320735">
    <property type="component" value="Unassembled WGS sequence"/>
</dbReference>
<evidence type="ECO:0000259" key="2">
    <source>
        <dbReference type="SMART" id="SM00226"/>
    </source>
</evidence>
<dbReference type="PANTHER" id="PTHR43428">
    <property type="entry name" value="ARSENATE REDUCTASE"/>
    <property type="match status" value="1"/>
</dbReference>
<proteinExistence type="predicted"/>
<protein>
    <submittedName>
        <fullName evidence="3">Arsenate-mycothiol transferase ArsC2</fullName>
        <ecNumber evidence="3">2.8.4.2</ecNumber>
    </submittedName>
</protein>
<dbReference type="SUPFAM" id="SSF52788">
    <property type="entry name" value="Phosphotyrosine protein phosphatases I"/>
    <property type="match status" value="1"/>
</dbReference>
<keyword evidence="3" id="KW-0808">Transferase</keyword>
<gene>
    <name evidence="3" type="primary">arsC2_2</name>
    <name evidence="3" type="ORF">CA54_36340</name>
</gene>
<dbReference type="GO" id="GO:0102100">
    <property type="term" value="F:mycothiol-arsenate ligase activity"/>
    <property type="evidence" value="ECO:0007669"/>
    <property type="project" value="UniProtKB-EC"/>
</dbReference>
<dbReference type="GO" id="GO:0046685">
    <property type="term" value="P:response to arsenic-containing substance"/>
    <property type="evidence" value="ECO:0007669"/>
    <property type="project" value="UniProtKB-KW"/>
</dbReference>
<evidence type="ECO:0000313" key="4">
    <source>
        <dbReference type="Proteomes" id="UP000320735"/>
    </source>
</evidence>
<dbReference type="Gene3D" id="3.40.50.2300">
    <property type="match status" value="1"/>
</dbReference>
<dbReference type="InterPro" id="IPR036196">
    <property type="entry name" value="Ptyr_pPase_sf"/>
</dbReference>
<comment type="caution">
    <text evidence="3">The sequence shown here is derived from an EMBL/GenBank/DDBJ whole genome shotgun (WGS) entry which is preliminary data.</text>
</comment>
<organism evidence="3 4">
    <name type="scientific">Symmachiella macrocystis</name>
    <dbReference type="NCBI Taxonomy" id="2527985"/>
    <lineage>
        <taxon>Bacteria</taxon>
        <taxon>Pseudomonadati</taxon>
        <taxon>Planctomycetota</taxon>
        <taxon>Planctomycetia</taxon>
        <taxon>Planctomycetales</taxon>
        <taxon>Planctomycetaceae</taxon>
        <taxon>Symmachiella</taxon>
    </lineage>
</organism>
<dbReference type="InterPro" id="IPR023485">
    <property type="entry name" value="Ptyr_pPase"/>
</dbReference>
<accession>A0A5C6BS37</accession>
<dbReference type="PANTHER" id="PTHR43428:SF1">
    <property type="entry name" value="ARSENATE REDUCTASE"/>
    <property type="match status" value="1"/>
</dbReference>
<keyword evidence="4" id="KW-1185">Reference proteome</keyword>
<feature type="domain" description="Phosphotyrosine protein phosphatase I" evidence="2">
    <location>
        <begin position="7"/>
        <end position="132"/>
    </location>
</feature>
<dbReference type="SMART" id="SM00226">
    <property type="entry name" value="LMWPc"/>
    <property type="match status" value="1"/>
</dbReference>